<dbReference type="AlphaFoldDB" id="A0A5N6SD87"/>
<dbReference type="EMBL" id="ML743678">
    <property type="protein sequence ID" value="KAE8131074.1"/>
    <property type="molecule type" value="Genomic_DNA"/>
</dbReference>
<evidence type="ECO:0000313" key="2">
    <source>
        <dbReference type="EMBL" id="KAE8131074.1"/>
    </source>
</evidence>
<dbReference type="OrthoDB" id="412788at2759"/>
<comment type="similarity">
    <text evidence="1">Belongs to the asaB hydroxylase/desaturase family.</text>
</comment>
<dbReference type="Proteomes" id="UP000325672">
    <property type="component" value="Unassembled WGS sequence"/>
</dbReference>
<organism evidence="2 3">
    <name type="scientific">Aspergillus pseudotamarii</name>
    <dbReference type="NCBI Taxonomy" id="132259"/>
    <lineage>
        <taxon>Eukaryota</taxon>
        <taxon>Fungi</taxon>
        <taxon>Dikarya</taxon>
        <taxon>Ascomycota</taxon>
        <taxon>Pezizomycotina</taxon>
        <taxon>Eurotiomycetes</taxon>
        <taxon>Eurotiomycetidae</taxon>
        <taxon>Eurotiales</taxon>
        <taxon>Aspergillaceae</taxon>
        <taxon>Aspergillus</taxon>
        <taxon>Aspergillus subgen. Circumdati</taxon>
    </lineage>
</organism>
<accession>A0A5N6SD87</accession>
<dbReference type="PANTHER" id="PTHR34598">
    <property type="entry name" value="BLL6449 PROTEIN"/>
    <property type="match status" value="1"/>
</dbReference>
<sequence>MTTSPKSQIDPPAREGRDVYTTLNYTMPSGCEGLKPIDSDMPEAERRNAQREGLTDVREVVIKDIRGKEDEFTLNVQGFQFVKHQVDAVTDLKDQSQIKEILQPATEDLVKKMTGASEVIVYLTRLRFEINQNGNKMSTPNSPSHGVHSDITHASCRPVLKDILTEDGMARLMSCPFVVVNVWRPIKPIQRDPLAVCDWRSVDPASDIFPDRRVIAGQVFEFGVPIFNEKHEWYYLSDQQPDEPLIFKQLSSDVASSVTLLHSAFVDPKHVDDPPRESIEMKCFAFFTEQTNQVLG</sequence>
<dbReference type="NCBIfam" id="NF041278">
    <property type="entry name" value="CmcJ_NvfI_EfuI"/>
    <property type="match status" value="1"/>
</dbReference>
<keyword evidence="3" id="KW-1185">Reference proteome</keyword>
<dbReference type="GeneID" id="43645756"/>
<protein>
    <recommendedName>
        <fullName evidence="4">CmcJ-like methyltransferase</fullName>
    </recommendedName>
</protein>
<proteinExistence type="inferred from homology"/>
<gene>
    <name evidence="2" type="ORF">BDV38DRAFT_290713</name>
</gene>
<dbReference type="GO" id="GO:0016491">
    <property type="term" value="F:oxidoreductase activity"/>
    <property type="evidence" value="ECO:0007669"/>
    <property type="project" value="InterPro"/>
</dbReference>
<reference evidence="2 3" key="1">
    <citation type="submission" date="2019-04" db="EMBL/GenBank/DDBJ databases">
        <title>Friends and foes A comparative genomics study of 23 Aspergillus species from section Flavi.</title>
        <authorList>
            <consortium name="DOE Joint Genome Institute"/>
            <person name="Kjaerbolling I."/>
            <person name="Vesth T."/>
            <person name="Frisvad J.C."/>
            <person name="Nybo J.L."/>
            <person name="Theobald S."/>
            <person name="Kildgaard S."/>
            <person name="Isbrandt T."/>
            <person name="Kuo A."/>
            <person name="Sato A."/>
            <person name="Lyhne E.K."/>
            <person name="Kogle M.E."/>
            <person name="Wiebenga A."/>
            <person name="Kun R.S."/>
            <person name="Lubbers R.J."/>
            <person name="Makela M.R."/>
            <person name="Barry K."/>
            <person name="Chovatia M."/>
            <person name="Clum A."/>
            <person name="Daum C."/>
            <person name="Haridas S."/>
            <person name="He G."/>
            <person name="LaButti K."/>
            <person name="Lipzen A."/>
            <person name="Mondo S."/>
            <person name="Riley R."/>
            <person name="Salamov A."/>
            <person name="Simmons B.A."/>
            <person name="Magnuson J.K."/>
            <person name="Henrissat B."/>
            <person name="Mortensen U.H."/>
            <person name="Larsen T.O."/>
            <person name="Devries R.P."/>
            <person name="Grigoriev I.V."/>
            <person name="Machida M."/>
            <person name="Baker S.E."/>
            <person name="Andersen M.R."/>
        </authorList>
    </citation>
    <scope>NUCLEOTIDE SEQUENCE [LARGE SCALE GENOMIC DNA]</scope>
    <source>
        <strain evidence="2 3">CBS 117625</strain>
    </source>
</reference>
<dbReference type="InterPro" id="IPR044053">
    <property type="entry name" value="AsaB-like"/>
</dbReference>
<dbReference type="RefSeq" id="XP_031907137.1">
    <property type="nucleotide sequence ID" value="XM_032061546.1"/>
</dbReference>
<evidence type="ECO:0000313" key="3">
    <source>
        <dbReference type="Proteomes" id="UP000325672"/>
    </source>
</evidence>
<dbReference type="PANTHER" id="PTHR34598:SF3">
    <property type="entry name" value="OXIDOREDUCTASE AN1597"/>
    <property type="match status" value="1"/>
</dbReference>
<evidence type="ECO:0000256" key="1">
    <source>
        <dbReference type="ARBA" id="ARBA00023604"/>
    </source>
</evidence>
<name>A0A5N6SD87_ASPPS</name>
<evidence type="ECO:0008006" key="4">
    <source>
        <dbReference type="Google" id="ProtNLM"/>
    </source>
</evidence>